<dbReference type="EMBL" id="GBXM01069013">
    <property type="protein sequence ID" value="JAH39564.1"/>
    <property type="molecule type" value="Transcribed_RNA"/>
</dbReference>
<reference evidence="1" key="1">
    <citation type="submission" date="2014-11" db="EMBL/GenBank/DDBJ databases">
        <authorList>
            <person name="Amaro Gonzalez C."/>
        </authorList>
    </citation>
    <scope>NUCLEOTIDE SEQUENCE</scope>
</reference>
<reference evidence="1" key="2">
    <citation type="journal article" date="2015" name="Fish Shellfish Immunol.">
        <title>Early steps in the European eel (Anguilla anguilla)-Vibrio vulnificus interaction in the gills: Role of the RtxA13 toxin.</title>
        <authorList>
            <person name="Callol A."/>
            <person name="Pajuelo D."/>
            <person name="Ebbesson L."/>
            <person name="Teles M."/>
            <person name="MacKenzie S."/>
            <person name="Amaro C."/>
        </authorList>
    </citation>
    <scope>NUCLEOTIDE SEQUENCE</scope>
</reference>
<accession>A0A0E9SDW0</accession>
<name>A0A0E9SDW0_ANGAN</name>
<sequence length="14" mass="1556">MTAGYFVFSGTEVF</sequence>
<protein>
    <submittedName>
        <fullName evidence="1">Uncharacterized protein</fullName>
    </submittedName>
</protein>
<evidence type="ECO:0000313" key="1">
    <source>
        <dbReference type="EMBL" id="JAH39564.1"/>
    </source>
</evidence>
<organism evidence="1">
    <name type="scientific">Anguilla anguilla</name>
    <name type="common">European freshwater eel</name>
    <name type="synonym">Muraena anguilla</name>
    <dbReference type="NCBI Taxonomy" id="7936"/>
    <lineage>
        <taxon>Eukaryota</taxon>
        <taxon>Metazoa</taxon>
        <taxon>Chordata</taxon>
        <taxon>Craniata</taxon>
        <taxon>Vertebrata</taxon>
        <taxon>Euteleostomi</taxon>
        <taxon>Actinopterygii</taxon>
        <taxon>Neopterygii</taxon>
        <taxon>Teleostei</taxon>
        <taxon>Anguilliformes</taxon>
        <taxon>Anguillidae</taxon>
        <taxon>Anguilla</taxon>
    </lineage>
</organism>
<proteinExistence type="predicted"/>